<feature type="transmembrane region" description="Helical" evidence="5">
    <location>
        <begin position="20"/>
        <end position="40"/>
    </location>
</feature>
<keyword evidence="4 5" id="KW-0472">Membrane</keyword>
<feature type="transmembrane region" description="Helical" evidence="5">
    <location>
        <begin position="115"/>
        <end position="137"/>
    </location>
</feature>
<evidence type="ECO:0000256" key="5">
    <source>
        <dbReference type="HAMAP-Rule" id="MF_00189"/>
    </source>
</evidence>
<gene>
    <name evidence="6" type="primary">ispZ</name>
    <name evidence="5" type="synonym">yciB</name>
    <name evidence="6" type="ORF">CWI78_02855</name>
</gene>
<comment type="function">
    <text evidence="5">Plays a role in cell envelope biogenesis, maintenance of cell envelope integrity and membrane homeostasis.</text>
</comment>
<dbReference type="GO" id="GO:0005886">
    <property type="term" value="C:plasma membrane"/>
    <property type="evidence" value="ECO:0007669"/>
    <property type="project" value="UniProtKB-SubCell"/>
</dbReference>
<keyword evidence="7" id="KW-1185">Reference proteome</keyword>
<name>A0A432Z684_9GAMM</name>
<proteinExistence type="inferred from homology"/>
<dbReference type="NCBIfam" id="TIGR00997">
    <property type="entry name" value="ispZ"/>
    <property type="match status" value="1"/>
</dbReference>
<sequence length="180" mass="20653">MALLLEYLPIVAFFVFYKMADIYVATGVLMVGTVVQLIGLKLLKHPLTTRHWVLPIVVIFFGSLTLILHDDWFIKMKVSAIYAAIALFLIGSLFLKKTNIIRSLRGKDINLPDVVWLKLTYAWILFCLVLAVLNLYIAEFWSQEAWVNFKVFGILAATFLFVLGTELYIHKHTEEEENAN</sequence>
<evidence type="ECO:0000256" key="4">
    <source>
        <dbReference type="ARBA" id="ARBA00023136"/>
    </source>
</evidence>
<dbReference type="HAMAP" id="MF_00189">
    <property type="entry name" value="YciB"/>
    <property type="match status" value="1"/>
</dbReference>
<comment type="similarity">
    <text evidence="5">Belongs to the YciB family.</text>
</comment>
<organism evidence="6 7">
    <name type="scientific">Idiomarina ramblicola</name>
    <dbReference type="NCBI Taxonomy" id="263724"/>
    <lineage>
        <taxon>Bacteria</taxon>
        <taxon>Pseudomonadati</taxon>
        <taxon>Pseudomonadota</taxon>
        <taxon>Gammaproteobacteria</taxon>
        <taxon>Alteromonadales</taxon>
        <taxon>Idiomarinaceae</taxon>
        <taxon>Idiomarina</taxon>
    </lineage>
</organism>
<dbReference type="InterPro" id="IPR006008">
    <property type="entry name" value="YciB"/>
</dbReference>
<keyword evidence="5" id="KW-0997">Cell inner membrane</keyword>
<accession>A0A432Z684</accession>
<protein>
    <recommendedName>
        <fullName evidence="5">Inner membrane-spanning protein YciB</fullName>
    </recommendedName>
</protein>
<evidence type="ECO:0000256" key="1">
    <source>
        <dbReference type="ARBA" id="ARBA00022475"/>
    </source>
</evidence>
<dbReference type="Pfam" id="PF04279">
    <property type="entry name" value="IspA"/>
    <property type="match status" value="1"/>
</dbReference>
<dbReference type="OrthoDB" id="9788219at2"/>
<comment type="subcellular location">
    <subcellularLocation>
        <location evidence="5">Cell inner membrane</location>
        <topology evidence="5">Multi-pass membrane protein</topology>
    </subcellularLocation>
</comment>
<evidence type="ECO:0000313" key="7">
    <source>
        <dbReference type="Proteomes" id="UP000288058"/>
    </source>
</evidence>
<dbReference type="EMBL" id="PIQC01000001">
    <property type="protein sequence ID" value="RUO73396.1"/>
    <property type="molecule type" value="Genomic_DNA"/>
</dbReference>
<dbReference type="PANTHER" id="PTHR36917">
    <property type="entry name" value="INTRACELLULAR SEPTATION PROTEIN A-RELATED"/>
    <property type="match status" value="1"/>
</dbReference>
<evidence type="ECO:0000256" key="3">
    <source>
        <dbReference type="ARBA" id="ARBA00022989"/>
    </source>
</evidence>
<keyword evidence="3 5" id="KW-1133">Transmembrane helix</keyword>
<dbReference type="PANTHER" id="PTHR36917:SF1">
    <property type="entry name" value="INNER MEMBRANE-SPANNING PROTEIN YCIB"/>
    <property type="match status" value="1"/>
</dbReference>
<evidence type="ECO:0000256" key="2">
    <source>
        <dbReference type="ARBA" id="ARBA00022692"/>
    </source>
</evidence>
<comment type="caution">
    <text evidence="6">The sequence shown here is derived from an EMBL/GenBank/DDBJ whole genome shotgun (WGS) entry which is preliminary data.</text>
</comment>
<dbReference type="AlphaFoldDB" id="A0A432Z684"/>
<dbReference type="RefSeq" id="WP_126780062.1">
    <property type="nucleotide sequence ID" value="NZ_PIQC01000001.1"/>
</dbReference>
<reference evidence="7" key="1">
    <citation type="journal article" date="2018" name="Front. Microbiol.">
        <title>Genome-Based Analysis Reveals the Taxonomy and Diversity of the Family Idiomarinaceae.</title>
        <authorList>
            <person name="Liu Y."/>
            <person name="Lai Q."/>
            <person name="Shao Z."/>
        </authorList>
    </citation>
    <scope>NUCLEOTIDE SEQUENCE [LARGE SCALE GENOMIC DNA]</scope>
    <source>
        <strain evidence="7">R22</strain>
    </source>
</reference>
<feature type="transmembrane region" description="Helical" evidence="5">
    <location>
        <begin position="52"/>
        <end position="68"/>
    </location>
</feature>
<keyword evidence="1 5" id="KW-1003">Cell membrane</keyword>
<evidence type="ECO:0000313" key="6">
    <source>
        <dbReference type="EMBL" id="RUO73396.1"/>
    </source>
</evidence>
<feature type="transmembrane region" description="Helical" evidence="5">
    <location>
        <begin position="74"/>
        <end position="95"/>
    </location>
</feature>
<keyword evidence="2 5" id="KW-0812">Transmembrane</keyword>
<dbReference type="Proteomes" id="UP000288058">
    <property type="component" value="Unassembled WGS sequence"/>
</dbReference>
<feature type="transmembrane region" description="Helical" evidence="5">
    <location>
        <begin position="149"/>
        <end position="169"/>
    </location>
</feature>